<keyword evidence="5 13" id="KW-0547">Nucleotide-binding</keyword>
<name>A0AA39HGP0_9BILA</name>
<dbReference type="Pfam" id="PF00069">
    <property type="entry name" value="Pkinase"/>
    <property type="match status" value="1"/>
</dbReference>
<proteinExistence type="inferred from homology"/>
<keyword evidence="8" id="KW-0460">Magnesium</keyword>
<evidence type="ECO:0000256" key="11">
    <source>
        <dbReference type="ARBA" id="ARBA00047899"/>
    </source>
</evidence>
<evidence type="ECO:0000256" key="2">
    <source>
        <dbReference type="ARBA" id="ARBA00022527"/>
    </source>
</evidence>
<dbReference type="InterPro" id="IPR011009">
    <property type="entry name" value="Kinase-like_dom_sf"/>
</dbReference>
<dbReference type="GO" id="GO:0005524">
    <property type="term" value="F:ATP binding"/>
    <property type="evidence" value="ECO:0007669"/>
    <property type="project" value="UniProtKB-UniRule"/>
</dbReference>
<keyword evidence="4" id="KW-0479">Metal-binding</keyword>
<dbReference type="EMBL" id="JAUCMV010000004">
    <property type="protein sequence ID" value="KAK0405516.1"/>
    <property type="molecule type" value="Genomic_DNA"/>
</dbReference>
<feature type="region of interest" description="Disordered" evidence="15">
    <location>
        <begin position="352"/>
        <end position="413"/>
    </location>
</feature>
<dbReference type="EC" id="2.7.11.1" evidence="1"/>
<evidence type="ECO:0000256" key="4">
    <source>
        <dbReference type="ARBA" id="ARBA00022723"/>
    </source>
</evidence>
<dbReference type="GO" id="GO:0046872">
    <property type="term" value="F:metal ion binding"/>
    <property type="evidence" value="ECO:0007669"/>
    <property type="project" value="UniProtKB-KW"/>
</dbReference>
<dbReference type="GO" id="GO:0005737">
    <property type="term" value="C:cytoplasm"/>
    <property type="evidence" value="ECO:0007669"/>
    <property type="project" value="TreeGrafter"/>
</dbReference>
<keyword evidence="18" id="KW-1185">Reference proteome</keyword>
<keyword evidence="3" id="KW-0808">Transferase</keyword>
<comment type="catalytic activity">
    <reaction evidence="12">
        <text>L-seryl-[protein] + ATP = O-phospho-L-seryl-[protein] + ADP + H(+)</text>
        <dbReference type="Rhea" id="RHEA:17989"/>
        <dbReference type="Rhea" id="RHEA-COMP:9863"/>
        <dbReference type="Rhea" id="RHEA-COMP:11604"/>
        <dbReference type="ChEBI" id="CHEBI:15378"/>
        <dbReference type="ChEBI" id="CHEBI:29999"/>
        <dbReference type="ChEBI" id="CHEBI:30616"/>
        <dbReference type="ChEBI" id="CHEBI:83421"/>
        <dbReference type="ChEBI" id="CHEBI:456216"/>
        <dbReference type="EC" id="2.7.11.1"/>
    </reaction>
</comment>
<comment type="catalytic activity">
    <reaction evidence="11">
        <text>L-threonyl-[protein] + ATP = O-phospho-L-threonyl-[protein] + ADP + H(+)</text>
        <dbReference type="Rhea" id="RHEA:46608"/>
        <dbReference type="Rhea" id="RHEA-COMP:11060"/>
        <dbReference type="Rhea" id="RHEA-COMP:11605"/>
        <dbReference type="ChEBI" id="CHEBI:15378"/>
        <dbReference type="ChEBI" id="CHEBI:30013"/>
        <dbReference type="ChEBI" id="CHEBI:30616"/>
        <dbReference type="ChEBI" id="CHEBI:61977"/>
        <dbReference type="ChEBI" id="CHEBI:456216"/>
        <dbReference type="EC" id="2.7.11.1"/>
    </reaction>
</comment>
<dbReference type="GO" id="GO:0005634">
    <property type="term" value="C:nucleus"/>
    <property type="evidence" value="ECO:0007669"/>
    <property type="project" value="TreeGrafter"/>
</dbReference>
<dbReference type="PANTHER" id="PTHR11042:SF183">
    <property type="entry name" value="MEMBRANE-ASSOCIATED TYROSINE- AND THREONINE-SPECIFIC CDC2-INHIBITORY KINASE"/>
    <property type="match status" value="1"/>
</dbReference>
<dbReference type="PANTHER" id="PTHR11042">
    <property type="entry name" value="EUKARYOTIC TRANSLATION INITIATION FACTOR 2-ALPHA KINASE EIF2-ALPHA KINASE -RELATED"/>
    <property type="match status" value="1"/>
</dbReference>
<evidence type="ECO:0000256" key="8">
    <source>
        <dbReference type="ARBA" id="ARBA00022842"/>
    </source>
</evidence>
<feature type="compositionally biased region" description="Low complexity" evidence="15">
    <location>
        <begin position="388"/>
        <end position="403"/>
    </location>
</feature>
<dbReference type="InterPro" id="IPR008271">
    <property type="entry name" value="Ser/Thr_kinase_AS"/>
</dbReference>
<comment type="similarity">
    <text evidence="10">Belongs to the protein kinase superfamily. Ser/Thr protein kinase family. GCN2 subfamily.</text>
</comment>
<organism evidence="17 18">
    <name type="scientific">Steinernema hermaphroditum</name>
    <dbReference type="NCBI Taxonomy" id="289476"/>
    <lineage>
        <taxon>Eukaryota</taxon>
        <taxon>Metazoa</taxon>
        <taxon>Ecdysozoa</taxon>
        <taxon>Nematoda</taxon>
        <taxon>Chromadorea</taxon>
        <taxon>Rhabditida</taxon>
        <taxon>Tylenchina</taxon>
        <taxon>Panagrolaimomorpha</taxon>
        <taxon>Strongyloidoidea</taxon>
        <taxon>Steinernematidae</taxon>
        <taxon>Steinernema</taxon>
    </lineage>
</organism>
<dbReference type="GO" id="GO:0110031">
    <property type="term" value="P:negative regulation of G2/MI transition of meiotic cell cycle"/>
    <property type="evidence" value="ECO:0007669"/>
    <property type="project" value="TreeGrafter"/>
</dbReference>
<dbReference type="InterPro" id="IPR000719">
    <property type="entry name" value="Prot_kinase_dom"/>
</dbReference>
<evidence type="ECO:0000256" key="1">
    <source>
        <dbReference type="ARBA" id="ARBA00012513"/>
    </source>
</evidence>
<gene>
    <name evidence="17" type="ORF">QR680_018034</name>
</gene>
<keyword evidence="9" id="KW-0131">Cell cycle</keyword>
<evidence type="ECO:0000256" key="14">
    <source>
        <dbReference type="RuleBase" id="RU000304"/>
    </source>
</evidence>
<feature type="domain" description="Protein kinase" evidence="16">
    <location>
        <begin position="99"/>
        <end position="345"/>
    </location>
</feature>
<keyword evidence="2 14" id="KW-0723">Serine/threonine-protein kinase</keyword>
<dbReference type="PROSITE" id="PS50011">
    <property type="entry name" value="PROTEIN_KINASE_DOM"/>
    <property type="match status" value="1"/>
</dbReference>
<evidence type="ECO:0000256" key="15">
    <source>
        <dbReference type="SAM" id="MobiDB-lite"/>
    </source>
</evidence>
<sequence>MPGTLLNNSEALMRTPEMKTPEMKFFHETWTTRREKMATQMGASAMPSTPVMDSIRRQRFLQQHGHFNVLSVGKTTEEVLAKSSSYRRTCKASFFEQCFVNKGSIGRGSFGEVLSVVSKDTGFPYAVKRQLKACDSNRLDALKEVNNFALLPDHPNLLRFVLAWEEQGLVYIQTELCAGNLDEYSRKYDLSELEVVFVLKDLLKPLGAIHQLGLIHFDIKPENILISFDGVCKLGDFGLLVDTRKGDLRIDMEGDNRYLDAAVFDGAGPSSASDIFSLGMTILELSTDLDLPRNGDRWIDLRHGVLPEEFIGRVSGELQTVIRSMLHSDPAQRPTAAQLLSAPLLEKLNHEKRPAFKPLPRTLKNSEATPPTQLRRSARLRMKNNDLPASYRSPPSRRSSAGRRSFEMPSTPTRVHRHRKIYCRPLNFALLDMS</sequence>
<dbReference type="SMART" id="SM00220">
    <property type="entry name" value="S_TKc"/>
    <property type="match status" value="1"/>
</dbReference>
<evidence type="ECO:0000256" key="5">
    <source>
        <dbReference type="ARBA" id="ARBA00022741"/>
    </source>
</evidence>
<evidence type="ECO:0000259" key="16">
    <source>
        <dbReference type="PROSITE" id="PS50011"/>
    </source>
</evidence>
<evidence type="ECO:0000256" key="13">
    <source>
        <dbReference type="PROSITE-ProRule" id="PRU10141"/>
    </source>
</evidence>
<evidence type="ECO:0000256" key="7">
    <source>
        <dbReference type="ARBA" id="ARBA00022840"/>
    </source>
</evidence>
<dbReference type="Gene3D" id="3.30.200.20">
    <property type="entry name" value="Phosphorylase Kinase, domain 1"/>
    <property type="match status" value="1"/>
</dbReference>
<protein>
    <recommendedName>
        <fullName evidence="1">non-specific serine/threonine protein kinase</fullName>
        <ecNumber evidence="1">2.7.11.1</ecNumber>
    </recommendedName>
</protein>
<evidence type="ECO:0000256" key="10">
    <source>
        <dbReference type="ARBA" id="ARBA00037982"/>
    </source>
</evidence>
<keyword evidence="7 13" id="KW-0067">ATP-binding</keyword>
<feature type="binding site" evidence="13">
    <location>
        <position position="128"/>
    </location>
    <ligand>
        <name>ATP</name>
        <dbReference type="ChEBI" id="CHEBI:30616"/>
    </ligand>
</feature>
<feature type="compositionally biased region" description="Polar residues" evidence="15">
    <location>
        <begin position="363"/>
        <end position="375"/>
    </location>
</feature>
<comment type="caution">
    <text evidence="17">The sequence shown here is derived from an EMBL/GenBank/DDBJ whole genome shotgun (WGS) entry which is preliminary data.</text>
</comment>
<dbReference type="Proteomes" id="UP001175271">
    <property type="component" value="Unassembled WGS sequence"/>
</dbReference>
<evidence type="ECO:0000256" key="9">
    <source>
        <dbReference type="ARBA" id="ARBA00023306"/>
    </source>
</evidence>
<evidence type="ECO:0000313" key="18">
    <source>
        <dbReference type="Proteomes" id="UP001175271"/>
    </source>
</evidence>
<evidence type="ECO:0000256" key="12">
    <source>
        <dbReference type="ARBA" id="ARBA00048679"/>
    </source>
</evidence>
<reference evidence="17" key="1">
    <citation type="submission" date="2023-06" db="EMBL/GenBank/DDBJ databases">
        <title>Genomic analysis of the entomopathogenic nematode Steinernema hermaphroditum.</title>
        <authorList>
            <person name="Schwarz E.M."/>
            <person name="Heppert J.K."/>
            <person name="Baniya A."/>
            <person name="Schwartz H.T."/>
            <person name="Tan C.-H."/>
            <person name="Antoshechkin I."/>
            <person name="Sternberg P.W."/>
            <person name="Goodrich-Blair H."/>
            <person name="Dillman A.R."/>
        </authorList>
    </citation>
    <scope>NUCLEOTIDE SEQUENCE</scope>
    <source>
        <strain evidence="17">PS9179</strain>
        <tissue evidence="17">Whole animal</tissue>
    </source>
</reference>
<dbReference type="PROSITE" id="PS00107">
    <property type="entry name" value="PROTEIN_KINASE_ATP"/>
    <property type="match status" value="1"/>
</dbReference>
<dbReference type="GO" id="GO:0051321">
    <property type="term" value="P:meiotic cell cycle"/>
    <property type="evidence" value="ECO:0007669"/>
    <property type="project" value="TreeGrafter"/>
</dbReference>
<dbReference type="GO" id="GO:0004674">
    <property type="term" value="F:protein serine/threonine kinase activity"/>
    <property type="evidence" value="ECO:0007669"/>
    <property type="project" value="UniProtKB-KW"/>
</dbReference>
<dbReference type="PROSITE" id="PS00108">
    <property type="entry name" value="PROTEIN_KINASE_ST"/>
    <property type="match status" value="1"/>
</dbReference>
<evidence type="ECO:0000313" key="17">
    <source>
        <dbReference type="EMBL" id="KAK0405516.1"/>
    </source>
</evidence>
<accession>A0AA39HGP0</accession>
<dbReference type="InterPro" id="IPR017441">
    <property type="entry name" value="Protein_kinase_ATP_BS"/>
</dbReference>
<keyword evidence="6" id="KW-0418">Kinase</keyword>
<dbReference type="SUPFAM" id="SSF56112">
    <property type="entry name" value="Protein kinase-like (PK-like)"/>
    <property type="match status" value="1"/>
</dbReference>
<dbReference type="InterPro" id="IPR050339">
    <property type="entry name" value="CC_SR_Kinase"/>
</dbReference>
<dbReference type="AlphaFoldDB" id="A0AA39HGP0"/>
<dbReference type="Gene3D" id="1.10.510.10">
    <property type="entry name" value="Transferase(Phosphotransferase) domain 1"/>
    <property type="match status" value="1"/>
</dbReference>
<evidence type="ECO:0000256" key="3">
    <source>
        <dbReference type="ARBA" id="ARBA00022679"/>
    </source>
</evidence>
<evidence type="ECO:0000256" key="6">
    <source>
        <dbReference type="ARBA" id="ARBA00022777"/>
    </source>
</evidence>